<accession>A0ABW3SRX5</accession>
<proteinExistence type="predicted"/>
<keyword evidence="1" id="KW-1133">Transmembrane helix</keyword>
<keyword evidence="1" id="KW-0812">Transmembrane</keyword>
<protein>
    <submittedName>
        <fullName evidence="2">Uncharacterized protein</fullName>
    </submittedName>
</protein>
<evidence type="ECO:0000313" key="3">
    <source>
        <dbReference type="Proteomes" id="UP001597094"/>
    </source>
</evidence>
<dbReference type="RefSeq" id="WP_377528910.1">
    <property type="nucleotide sequence ID" value="NZ_JBHTLD010000140.1"/>
</dbReference>
<name>A0ABW3SRX5_9BACT</name>
<sequence length="131" mass="14957">MNGRKYKGTIVWLILGAVGYISVELMIFNSDKITNYSLCDDEETVRAQFWSGVIDSKYLDSLNHNYKTLRITGELNSHYKTYLLILTNDESGLYEYISEGDSILKQLDSLKAKVVHDTVNKEFIIDMGCAE</sequence>
<organism evidence="2 3">
    <name type="scientific">Pontibacter rugosus</name>
    <dbReference type="NCBI Taxonomy" id="1745966"/>
    <lineage>
        <taxon>Bacteria</taxon>
        <taxon>Pseudomonadati</taxon>
        <taxon>Bacteroidota</taxon>
        <taxon>Cytophagia</taxon>
        <taxon>Cytophagales</taxon>
        <taxon>Hymenobacteraceae</taxon>
        <taxon>Pontibacter</taxon>
    </lineage>
</organism>
<gene>
    <name evidence="2" type="ORF">ACFQ2O_14515</name>
</gene>
<keyword evidence="3" id="KW-1185">Reference proteome</keyword>
<feature type="transmembrane region" description="Helical" evidence="1">
    <location>
        <begin position="9"/>
        <end position="28"/>
    </location>
</feature>
<dbReference type="EMBL" id="JBHTLD010000140">
    <property type="protein sequence ID" value="MFD1187428.1"/>
    <property type="molecule type" value="Genomic_DNA"/>
</dbReference>
<dbReference type="Proteomes" id="UP001597094">
    <property type="component" value="Unassembled WGS sequence"/>
</dbReference>
<keyword evidence="1" id="KW-0472">Membrane</keyword>
<evidence type="ECO:0000313" key="2">
    <source>
        <dbReference type="EMBL" id="MFD1187428.1"/>
    </source>
</evidence>
<comment type="caution">
    <text evidence="2">The sequence shown here is derived from an EMBL/GenBank/DDBJ whole genome shotgun (WGS) entry which is preliminary data.</text>
</comment>
<evidence type="ECO:0000256" key="1">
    <source>
        <dbReference type="SAM" id="Phobius"/>
    </source>
</evidence>
<reference evidence="3" key="1">
    <citation type="journal article" date="2019" name="Int. J. Syst. Evol. Microbiol.">
        <title>The Global Catalogue of Microorganisms (GCM) 10K type strain sequencing project: providing services to taxonomists for standard genome sequencing and annotation.</title>
        <authorList>
            <consortium name="The Broad Institute Genomics Platform"/>
            <consortium name="The Broad Institute Genome Sequencing Center for Infectious Disease"/>
            <person name="Wu L."/>
            <person name="Ma J."/>
        </authorList>
    </citation>
    <scope>NUCLEOTIDE SEQUENCE [LARGE SCALE GENOMIC DNA]</scope>
    <source>
        <strain evidence="3">JCM 31319</strain>
    </source>
</reference>